<protein>
    <recommendedName>
        <fullName evidence="6">Transmembrane protein</fullName>
    </recommendedName>
</protein>
<dbReference type="GeneID" id="17310815"/>
<evidence type="ECO:0000256" key="1">
    <source>
        <dbReference type="SAM" id="MobiDB-lite"/>
    </source>
</evidence>
<feature type="compositionally biased region" description="Basic residues" evidence="1">
    <location>
        <begin position="337"/>
        <end position="346"/>
    </location>
</feature>
<reference evidence="3 5" key="1">
    <citation type="journal article" date="2012" name="Nature">
        <title>Algal genomes reveal evolutionary mosaicism and the fate of nucleomorphs.</title>
        <authorList>
            <consortium name="DOE Joint Genome Institute"/>
            <person name="Curtis B.A."/>
            <person name="Tanifuji G."/>
            <person name="Burki F."/>
            <person name="Gruber A."/>
            <person name="Irimia M."/>
            <person name="Maruyama S."/>
            <person name="Arias M.C."/>
            <person name="Ball S.G."/>
            <person name="Gile G.H."/>
            <person name="Hirakawa Y."/>
            <person name="Hopkins J.F."/>
            <person name="Kuo A."/>
            <person name="Rensing S.A."/>
            <person name="Schmutz J."/>
            <person name="Symeonidi A."/>
            <person name="Elias M."/>
            <person name="Eveleigh R.J."/>
            <person name="Herman E.K."/>
            <person name="Klute M.J."/>
            <person name="Nakayama T."/>
            <person name="Obornik M."/>
            <person name="Reyes-Prieto A."/>
            <person name="Armbrust E.V."/>
            <person name="Aves S.J."/>
            <person name="Beiko R.G."/>
            <person name="Coutinho P."/>
            <person name="Dacks J.B."/>
            <person name="Durnford D.G."/>
            <person name="Fast N.M."/>
            <person name="Green B.R."/>
            <person name="Grisdale C.J."/>
            <person name="Hempel F."/>
            <person name="Henrissat B."/>
            <person name="Hoppner M.P."/>
            <person name="Ishida K."/>
            <person name="Kim E."/>
            <person name="Koreny L."/>
            <person name="Kroth P.G."/>
            <person name="Liu Y."/>
            <person name="Malik S.B."/>
            <person name="Maier U.G."/>
            <person name="McRose D."/>
            <person name="Mock T."/>
            <person name="Neilson J.A."/>
            <person name="Onodera N.T."/>
            <person name="Poole A.M."/>
            <person name="Pritham E.J."/>
            <person name="Richards T.A."/>
            <person name="Rocap G."/>
            <person name="Roy S.W."/>
            <person name="Sarai C."/>
            <person name="Schaack S."/>
            <person name="Shirato S."/>
            <person name="Slamovits C.H."/>
            <person name="Spencer D.F."/>
            <person name="Suzuki S."/>
            <person name="Worden A.Z."/>
            <person name="Zauner S."/>
            <person name="Barry K."/>
            <person name="Bell C."/>
            <person name="Bharti A.K."/>
            <person name="Crow J.A."/>
            <person name="Grimwood J."/>
            <person name="Kramer R."/>
            <person name="Lindquist E."/>
            <person name="Lucas S."/>
            <person name="Salamov A."/>
            <person name="McFadden G.I."/>
            <person name="Lane C.E."/>
            <person name="Keeling P.J."/>
            <person name="Gray M.W."/>
            <person name="Grigoriev I.V."/>
            <person name="Archibald J.M."/>
        </authorList>
    </citation>
    <scope>NUCLEOTIDE SEQUENCE</scope>
    <source>
        <strain evidence="3 5">CCMP2712</strain>
    </source>
</reference>
<gene>
    <name evidence="3" type="ORF">GUITHDRAFT_132443</name>
</gene>
<reference evidence="5" key="2">
    <citation type="submission" date="2012-11" db="EMBL/GenBank/DDBJ databases">
        <authorList>
            <person name="Kuo A."/>
            <person name="Curtis B.A."/>
            <person name="Tanifuji G."/>
            <person name="Burki F."/>
            <person name="Gruber A."/>
            <person name="Irimia M."/>
            <person name="Maruyama S."/>
            <person name="Arias M.C."/>
            <person name="Ball S.G."/>
            <person name="Gile G.H."/>
            <person name="Hirakawa Y."/>
            <person name="Hopkins J.F."/>
            <person name="Rensing S.A."/>
            <person name="Schmutz J."/>
            <person name="Symeonidi A."/>
            <person name="Elias M."/>
            <person name="Eveleigh R.J."/>
            <person name="Herman E.K."/>
            <person name="Klute M.J."/>
            <person name="Nakayama T."/>
            <person name="Obornik M."/>
            <person name="Reyes-Prieto A."/>
            <person name="Armbrust E.V."/>
            <person name="Aves S.J."/>
            <person name="Beiko R.G."/>
            <person name="Coutinho P."/>
            <person name="Dacks J.B."/>
            <person name="Durnford D.G."/>
            <person name="Fast N.M."/>
            <person name="Green B.R."/>
            <person name="Grisdale C."/>
            <person name="Hempe F."/>
            <person name="Henrissat B."/>
            <person name="Hoppner M.P."/>
            <person name="Ishida K.-I."/>
            <person name="Kim E."/>
            <person name="Koreny L."/>
            <person name="Kroth P.G."/>
            <person name="Liu Y."/>
            <person name="Malik S.-B."/>
            <person name="Maier U.G."/>
            <person name="McRose D."/>
            <person name="Mock T."/>
            <person name="Neilson J.A."/>
            <person name="Onodera N.T."/>
            <person name="Poole A.M."/>
            <person name="Pritham E.J."/>
            <person name="Richards T.A."/>
            <person name="Rocap G."/>
            <person name="Roy S.W."/>
            <person name="Sarai C."/>
            <person name="Schaack S."/>
            <person name="Shirato S."/>
            <person name="Slamovits C.H."/>
            <person name="Spencer D.F."/>
            <person name="Suzuki S."/>
            <person name="Worden A.Z."/>
            <person name="Zauner S."/>
            <person name="Barry K."/>
            <person name="Bell C."/>
            <person name="Bharti A.K."/>
            <person name="Crow J.A."/>
            <person name="Grimwood J."/>
            <person name="Kramer R."/>
            <person name="Lindquist E."/>
            <person name="Lucas S."/>
            <person name="Salamov A."/>
            <person name="McFadden G.I."/>
            <person name="Lane C.E."/>
            <person name="Keeling P.J."/>
            <person name="Gray M.W."/>
            <person name="Grigoriev I.V."/>
            <person name="Archibald J.M."/>
        </authorList>
    </citation>
    <scope>NUCLEOTIDE SEQUENCE</scope>
    <source>
        <strain evidence="5">CCMP2712</strain>
    </source>
</reference>
<evidence type="ECO:0008006" key="6">
    <source>
        <dbReference type="Google" id="ProtNLM"/>
    </source>
</evidence>
<feature type="transmembrane region" description="Helical" evidence="2">
    <location>
        <begin position="411"/>
        <end position="429"/>
    </location>
</feature>
<accession>L1K0X8</accession>
<keyword evidence="2" id="KW-1133">Transmembrane helix</keyword>
<dbReference type="KEGG" id="gtt:GUITHDRAFT_132443"/>
<dbReference type="HOGENOM" id="CLU_575493_0_0_1"/>
<organism evidence="3">
    <name type="scientific">Guillardia theta (strain CCMP2712)</name>
    <name type="common">Cryptophyte</name>
    <dbReference type="NCBI Taxonomy" id="905079"/>
    <lineage>
        <taxon>Eukaryota</taxon>
        <taxon>Cryptophyceae</taxon>
        <taxon>Pyrenomonadales</taxon>
        <taxon>Geminigeraceae</taxon>
        <taxon>Guillardia</taxon>
    </lineage>
</organism>
<proteinExistence type="predicted"/>
<evidence type="ECO:0000256" key="2">
    <source>
        <dbReference type="SAM" id="Phobius"/>
    </source>
</evidence>
<evidence type="ECO:0000313" key="5">
    <source>
        <dbReference type="Proteomes" id="UP000011087"/>
    </source>
</evidence>
<evidence type="ECO:0000313" key="4">
    <source>
        <dbReference type="EnsemblProtists" id="EKX54023"/>
    </source>
</evidence>
<keyword evidence="2" id="KW-0472">Membrane</keyword>
<reference evidence="4" key="3">
    <citation type="submission" date="2015-06" db="UniProtKB">
        <authorList>
            <consortium name="EnsemblProtists"/>
        </authorList>
    </citation>
    <scope>IDENTIFICATION</scope>
</reference>
<dbReference type="AlphaFoldDB" id="L1K0X8"/>
<name>L1K0X8_GUITC</name>
<dbReference type="RefSeq" id="XP_005841003.1">
    <property type="nucleotide sequence ID" value="XM_005840946.1"/>
</dbReference>
<dbReference type="PaxDb" id="55529-EKX54023"/>
<feature type="compositionally biased region" description="Basic residues" evidence="1">
    <location>
        <begin position="291"/>
        <end position="303"/>
    </location>
</feature>
<dbReference type="EMBL" id="JH992968">
    <property type="protein sequence ID" value="EKX54023.1"/>
    <property type="molecule type" value="Genomic_DNA"/>
</dbReference>
<feature type="region of interest" description="Disordered" evidence="1">
    <location>
        <begin position="333"/>
        <end position="393"/>
    </location>
</feature>
<feature type="compositionally biased region" description="Basic and acidic residues" evidence="1">
    <location>
        <begin position="371"/>
        <end position="380"/>
    </location>
</feature>
<dbReference type="Proteomes" id="UP000011087">
    <property type="component" value="Unassembled WGS sequence"/>
</dbReference>
<keyword evidence="5" id="KW-1185">Reference proteome</keyword>
<feature type="transmembrane region" description="Helical" evidence="2">
    <location>
        <begin position="441"/>
        <end position="465"/>
    </location>
</feature>
<feature type="region of interest" description="Disordered" evidence="1">
    <location>
        <begin position="282"/>
        <end position="307"/>
    </location>
</feature>
<keyword evidence="2" id="KW-0812">Transmembrane</keyword>
<evidence type="ECO:0000313" key="3">
    <source>
        <dbReference type="EMBL" id="EKX54023.1"/>
    </source>
</evidence>
<sequence length="475" mass="53058">MKIDPSSEAHAVTCRLLDGTSVDILKYEAELVRSVACLKQAMVVGDARPYLAALLSLKTVPGTKELHADAKEAARRGGSDAKTVKDACLCDNFQRHMSEQIALFNAGVSCWIQRFVIVPFKLPKTNRLRDPRVRQELTDKYRITISNLYRQDTHTLTPPALELEKSRMSPALASSSLSCIEPDCLLAHSIMLRDVELSPSSSVDVQDEEIDELHVHLDLNLVGESERARRKVKEEGPCEGLRSADLSPARLHECSDDPQNFDLEDQDAQVCAFDTAEPEGMQAAAATEKRITRKAKGSNKKSKPALNSLALQAERMGMLAAESMEDCAERLPSWATGKRREKKKKEKRSEFVSLRQRPEDPQPERPGVAVRDPRSDRQGEEGGETEAESWTGTGRPSFLDRYIQPSTKARMLFVIGTLIPIFLILNILLHFRCQHPYMRKWVKYSCVALLLWLLIAILWVIIAVMEAKASATLGG</sequence>
<dbReference type="EnsemblProtists" id="EKX54023">
    <property type="protein sequence ID" value="EKX54023"/>
    <property type="gene ID" value="GUITHDRAFT_132443"/>
</dbReference>